<keyword evidence="5" id="KW-1133">Transmembrane helix</keyword>
<gene>
    <name evidence="7" type="ORF">C8261_14945</name>
</gene>
<dbReference type="InterPro" id="IPR035965">
    <property type="entry name" value="PAS-like_dom_sf"/>
</dbReference>
<proteinExistence type="inferred from homology"/>
<dbReference type="PROSITE" id="PS50111">
    <property type="entry name" value="CHEMOTAXIS_TRANSDUC_2"/>
    <property type="match status" value="1"/>
</dbReference>
<dbReference type="Gene3D" id="1.10.287.950">
    <property type="entry name" value="Methyl-accepting chemotaxis protein"/>
    <property type="match status" value="1"/>
</dbReference>
<reference evidence="7 8" key="1">
    <citation type="submission" date="2018-03" db="EMBL/GenBank/DDBJ databases">
        <authorList>
            <person name="Keele B.F."/>
        </authorList>
    </citation>
    <scope>NUCLEOTIDE SEQUENCE [LARGE SCALE GENOMIC DNA]</scope>
    <source>
        <strain evidence="7 8">D20</strain>
    </source>
</reference>
<evidence type="ECO:0000256" key="2">
    <source>
        <dbReference type="ARBA" id="ARBA00023224"/>
    </source>
</evidence>
<comment type="caution">
    <text evidence="7">The sequence shown here is derived from an EMBL/GenBank/DDBJ whole genome shotgun (WGS) entry which is preliminary data.</text>
</comment>
<reference evidence="7 8" key="2">
    <citation type="submission" date="2018-04" db="EMBL/GenBank/DDBJ databases">
        <title>Thauera lacus sp. nov., isolated from an saline lake in Inner Mongolia, China.</title>
        <authorList>
            <person name="Liang Q.-Y."/>
        </authorList>
    </citation>
    <scope>NUCLEOTIDE SEQUENCE [LARGE SCALE GENOMIC DNA]</scope>
    <source>
        <strain evidence="7 8">D20</strain>
    </source>
</reference>
<dbReference type="InterPro" id="IPR013655">
    <property type="entry name" value="PAS_fold_3"/>
</dbReference>
<comment type="similarity">
    <text evidence="3">Belongs to the methyl-accepting chemotaxis (MCP) protein family.</text>
</comment>
<dbReference type="CDD" id="cd00130">
    <property type="entry name" value="PAS"/>
    <property type="match status" value="1"/>
</dbReference>
<evidence type="ECO:0000256" key="3">
    <source>
        <dbReference type="ARBA" id="ARBA00029447"/>
    </source>
</evidence>
<feature type="transmembrane region" description="Helical" evidence="5">
    <location>
        <begin position="161"/>
        <end position="181"/>
    </location>
</feature>
<dbReference type="GO" id="GO:0007165">
    <property type="term" value="P:signal transduction"/>
    <property type="evidence" value="ECO:0007669"/>
    <property type="project" value="UniProtKB-KW"/>
</dbReference>
<accession>A0A2T4IC11</accession>
<dbReference type="Proteomes" id="UP000241193">
    <property type="component" value="Unassembled WGS sequence"/>
</dbReference>
<dbReference type="InterPro" id="IPR004089">
    <property type="entry name" value="MCPsignal_dom"/>
</dbReference>
<dbReference type="RefSeq" id="WP_107494530.1">
    <property type="nucleotide sequence ID" value="NZ_PZKC01000014.1"/>
</dbReference>
<dbReference type="SUPFAM" id="SSF55785">
    <property type="entry name" value="PYP-like sensor domain (PAS domain)"/>
    <property type="match status" value="1"/>
</dbReference>
<dbReference type="InterPro" id="IPR001610">
    <property type="entry name" value="PAC"/>
</dbReference>
<keyword evidence="8" id="KW-1185">Reference proteome</keyword>
<dbReference type="CDD" id="cd11386">
    <property type="entry name" value="MCP_signal"/>
    <property type="match status" value="1"/>
</dbReference>
<dbReference type="AlphaFoldDB" id="A0A2T4IC11"/>
<dbReference type="NCBIfam" id="TIGR00229">
    <property type="entry name" value="sensory_box"/>
    <property type="match status" value="1"/>
</dbReference>
<dbReference type="EMBL" id="PZKC01000014">
    <property type="protein sequence ID" value="PTD95312.1"/>
    <property type="molecule type" value="Genomic_DNA"/>
</dbReference>
<dbReference type="Pfam" id="PF08447">
    <property type="entry name" value="PAS_3"/>
    <property type="match status" value="1"/>
</dbReference>
<evidence type="ECO:0000256" key="4">
    <source>
        <dbReference type="PROSITE-ProRule" id="PRU00284"/>
    </source>
</evidence>
<evidence type="ECO:0000256" key="1">
    <source>
        <dbReference type="ARBA" id="ARBA00004370"/>
    </source>
</evidence>
<dbReference type="InterPro" id="IPR000014">
    <property type="entry name" value="PAS"/>
</dbReference>
<name>A0A2T4IC11_9RHOO</name>
<dbReference type="SMART" id="SM00086">
    <property type="entry name" value="PAC"/>
    <property type="match status" value="1"/>
</dbReference>
<evidence type="ECO:0000259" key="6">
    <source>
        <dbReference type="PROSITE" id="PS50111"/>
    </source>
</evidence>
<keyword evidence="5" id="KW-0472">Membrane</keyword>
<feature type="transmembrane region" description="Helical" evidence="5">
    <location>
        <begin position="193"/>
        <end position="213"/>
    </location>
</feature>
<keyword evidence="2 4" id="KW-0807">Transducer</keyword>
<evidence type="ECO:0000256" key="5">
    <source>
        <dbReference type="SAM" id="Phobius"/>
    </source>
</evidence>
<dbReference type="FunFam" id="1.10.287.950:FF:000001">
    <property type="entry name" value="Methyl-accepting chemotaxis sensory transducer"/>
    <property type="match status" value="1"/>
</dbReference>
<sequence>MRTNQPTTTIETLLPEGEFIYSRTDLKGIIVEANEAFAHISAYRREQMIGQPHNMVRHPDMPAEAFADMWRDLKAGRPWRGLVKNRRSDGGYYWVVANASPVREDGRIVGYQSVRSRPTREEVAAAEAAYRRLRNGERSIRIEHGRVVPARVPLAARIASSAVQLPGTGVLLLLLALLALGSHFTGVGLLGDALVAIATLATLWSLFYLLAYLPRLRADSTALHRHLDSLLRSGDLRQRFQLHRHDTLGTVSCEIDRFVAAVQATVQGMDDTARQVAQVASEVGAGVGNANDAARVQSDATASAAAGIEQITVSIGEVAEHAQATRKAAHAASEASGHGAQLSEQASATILDLAGTVKRTAEQVELLGSRSAEISRITGVIREIAEQTNLLALNAAIEAARAGEQGRGFAVVADEVRKLAERTSQATGEIAGMVAAIQGDTGKAVEGMRAGACQVENGVSLVEEARQALQRIKAQMTHTLEMVNDITHSSSEQQNAMQVMAQSVEQVAAMTDQNMAVVAQTHGAVGTLELALGRMRKSVGQFAV</sequence>
<keyword evidence="5" id="KW-0812">Transmembrane</keyword>
<dbReference type="Gene3D" id="3.30.450.20">
    <property type="entry name" value="PAS domain"/>
    <property type="match status" value="1"/>
</dbReference>
<dbReference type="SUPFAM" id="SSF58104">
    <property type="entry name" value="Methyl-accepting chemotaxis protein (MCP) signaling domain"/>
    <property type="match status" value="1"/>
</dbReference>
<dbReference type="OrthoDB" id="5298208at2"/>
<evidence type="ECO:0000313" key="7">
    <source>
        <dbReference type="EMBL" id="PTD95312.1"/>
    </source>
</evidence>
<dbReference type="GO" id="GO:0016020">
    <property type="term" value="C:membrane"/>
    <property type="evidence" value="ECO:0007669"/>
    <property type="project" value="UniProtKB-SubCell"/>
</dbReference>
<dbReference type="PANTHER" id="PTHR32089:SF112">
    <property type="entry name" value="LYSOZYME-LIKE PROTEIN-RELATED"/>
    <property type="match status" value="1"/>
</dbReference>
<comment type="subcellular location">
    <subcellularLocation>
        <location evidence="1">Membrane</location>
    </subcellularLocation>
</comment>
<organism evidence="7 8">
    <name type="scientific">Pseudothauera lacus</name>
    <dbReference type="NCBI Taxonomy" id="2136175"/>
    <lineage>
        <taxon>Bacteria</taxon>
        <taxon>Pseudomonadati</taxon>
        <taxon>Pseudomonadota</taxon>
        <taxon>Betaproteobacteria</taxon>
        <taxon>Rhodocyclales</taxon>
        <taxon>Zoogloeaceae</taxon>
        <taxon>Pseudothauera</taxon>
    </lineage>
</organism>
<dbReference type="PANTHER" id="PTHR32089">
    <property type="entry name" value="METHYL-ACCEPTING CHEMOTAXIS PROTEIN MCPB"/>
    <property type="match status" value="1"/>
</dbReference>
<protein>
    <submittedName>
        <fullName evidence="7">Chemotaxis protein</fullName>
    </submittedName>
</protein>
<dbReference type="Pfam" id="PF00015">
    <property type="entry name" value="MCPsignal"/>
    <property type="match status" value="1"/>
</dbReference>
<dbReference type="SMART" id="SM00283">
    <property type="entry name" value="MA"/>
    <property type="match status" value="1"/>
</dbReference>
<evidence type="ECO:0000313" key="8">
    <source>
        <dbReference type="Proteomes" id="UP000241193"/>
    </source>
</evidence>
<feature type="domain" description="Methyl-accepting transducer" evidence="6">
    <location>
        <begin position="272"/>
        <end position="508"/>
    </location>
</feature>
<dbReference type="GO" id="GO:0006935">
    <property type="term" value="P:chemotaxis"/>
    <property type="evidence" value="ECO:0007669"/>
    <property type="project" value="UniProtKB-ARBA"/>
</dbReference>